<dbReference type="Pfam" id="PF13289">
    <property type="entry name" value="SIR2_2"/>
    <property type="match status" value="1"/>
</dbReference>
<dbReference type="AlphaFoldDB" id="A0A371YYU4"/>
<accession>A0A371YYU4</accession>
<dbReference type="Proteomes" id="UP000262371">
    <property type="component" value="Unassembled WGS sequence"/>
</dbReference>
<evidence type="ECO:0000313" key="1">
    <source>
        <dbReference type="EMBL" id="RFD19403.1"/>
    </source>
</evidence>
<reference evidence="1 2" key="1">
    <citation type="submission" date="2018-08" db="EMBL/GenBank/DDBJ databases">
        <title>Komagataeibacter sp. AV 382.</title>
        <authorList>
            <person name="Skraban J."/>
            <person name="Trcek J."/>
        </authorList>
    </citation>
    <scope>NUCLEOTIDE SEQUENCE [LARGE SCALE GENOMIC DNA]</scope>
    <source>
        <strain evidence="1 2">AV 382</strain>
    </source>
</reference>
<protein>
    <submittedName>
        <fullName evidence="1">Uncharacterized protein</fullName>
    </submittedName>
</protein>
<proteinExistence type="predicted"/>
<name>A0A371YYU4_9PROT</name>
<comment type="caution">
    <text evidence="1">The sequence shown here is derived from an EMBL/GenBank/DDBJ whole genome shotgun (WGS) entry which is preliminary data.</text>
</comment>
<evidence type="ECO:0000313" key="2">
    <source>
        <dbReference type="Proteomes" id="UP000262371"/>
    </source>
</evidence>
<dbReference type="EMBL" id="QUWV01000098">
    <property type="protein sequence ID" value="RFD19403.1"/>
    <property type="molecule type" value="Genomic_DNA"/>
</dbReference>
<organism evidence="1 2">
    <name type="scientific">Komagataeibacter melaceti</name>
    <dbReference type="NCBI Taxonomy" id="2766577"/>
    <lineage>
        <taxon>Bacteria</taxon>
        <taxon>Pseudomonadati</taxon>
        <taxon>Pseudomonadota</taxon>
        <taxon>Alphaproteobacteria</taxon>
        <taxon>Acetobacterales</taxon>
        <taxon>Acetobacteraceae</taxon>
        <taxon>Komagataeibacter</taxon>
    </lineage>
</organism>
<sequence>MISIIRVRRKILSIETFDPKNSVLFLGSGFSANATNILDEKLPAGESLLEILAKAIEESPKDHDLKSVADAYSRRFDVSLHDILHNTFTVSSVLDYQREILSLPWARIYTTNYDDMVNLVKGGTFPIFTFDDVKPRTLPQSFAVYLHGSIRRATEDNVDRDLILNSYSYDMITRDYQTWFYEFQRDRRTFDACYFMGFSLGDHHITSLMAAGETSASRTHFITRNPPKTHFVDRVQPYGEIVPIGFDGFAKLAKALPPSVKPTSPRSLGSFKFLQRGIDSKPTVDPTPIEIINLVTFGNFNQARFFNTTRDNSYVMQRGTKTTHALSLLKTNKTLLIDSRLGNGKTIFTSLLARAASDDGYKCYLWRRAGKRLAQDLEVIRDEGRALIIFDDYDTAVDNIERISASVPDAKFAITIRSGRQDVRQHEIQTKIPEPIKRVNLDILEQNDKELLRHILNRSGARRDDFDEIIDSSREIREIVTKLYDNAYIRDKIRISIENASSELVHILTLASLIKWAGVEINDSDLQDLADCDIYAELNKSGSFGADLLSKADDRIEMRSALLSEYLIQKILPPKQVLDACYRITIVSTRRLDDRVYRLLAGVLMKDSTLKKFLKDSPDTDFLLSKHYERLSDDRMVNDEPLFWLQYAIFTKRTGSIKYARMFLDTGYDRARKLKNFKTFQLDTQSLSIYLLEEIKSTDPVVKGLENILASIKLVSDMISEPSYRQYAVDVIGEIPAFVEARQHLLENAEKIALVFELNLTSNVLAALPDDKKALSGSEIVRSQLEKSIKQLEMTKF</sequence>
<keyword evidence="2" id="KW-1185">Reference proteome</keyword>
<gene>
    <name evidence="1" type="ORF">DY926_11470</name>
</gene>